<evidence type="ECO:0000313" key="3">
    <source>
        <dbReference type="Proteomes" id="UP000231293"/>
    </source>
</evidence>
<comment type="caution">
    <text evidence="2">The sequence shown here is derived from an EMBL/GenBank/DDBJ whole genome shotgun (WGS) entry which is preliminary data.</text>
</comment>
<gene>
    <name evidence="2" type="ORF">BGI32_03325</name>
</gene>
<dbReference type="AlphaFoldDB" id="A0A2N9WV73"/>
<dbReference type="Pfam" id="PF07661">
    <property type="entry name" value="MORN_2"/>
    <property type="match status" value="4"/>
</dbReference>
<evidence type="ECO:0000256" key="1">
    <source>
        <dbReference type="SAM" id="Phobius"/>
    </source>
</evidence>
<keyword evidence="1" id="KW-0472">Membrane</keyword>
<dbReference type="Gene3D" id="2.20.110.10">
    <property type="entry name" value="Histone H3 K4-specific methyltransferase SET7/9 N-terminal domain"/>
    <property type="match status" value="1"/>
</dbReference>
<feature type="transmembrane region" description="Helical" evidence="1">
    <location>
        <begin position="7"/>
        <end position="25"/>
    </location>
</feature>
<accession>A0A2N9WV73</accession>
<dbReference type="Proteomes" id="UP000231293">
    <property type="component" value="Unassembled WGS sequence"/>
</dbReference>
<proteinExistence type="predicted"/>
<dbReference type="InterPro" id="IPR011652">
    <property type="entry name" value="MORN_2"/>
</dbReference>
<dbReference type="SUPFAM" id="SSF82185">
    <property type="entry name" value="Histone H3 K4-specific methyltransferase SET7/9 N-terminal domain"/>
    <property type="match status" value="1"/>
</dbReference>
<keyword evidence="1" id="KW-0812">Transmembrane</keyword>
<sequence length="254" mass="29644">MYVARRFYWFVLAIILILIAIVWQIKSHKHKTVYFDANSQVVQKQSEVQHVQQFHDNGNHIDVQEFSDPAKSKYSDSYALPIDKLQQFIPAMKEGKLQLQYPDGHKKIEGNYKNGKPVGKWHTWYPNGQKAIEMNWRKGMPNGRTLSWYENGQKRGELYFVNGKAEGRWQRWYSNGQIKQDMNVHQGVVQTMTTWDDKGHLLADVAIHNNKVSGVVLSWYDSGAKKSESIFEKNELIRKTEWDEDGLIVDLDDN</sequence>
<reference evidence="2 3" key="1">
    <citation type="journal article" date="2017" name="MBio">
        <title>Type VI secretion-mediated competition in the bee gut microbiome.</title>
        <authorList>
            <person name="Steele M.I."/>
            <person name="Kwong W.K."/>
            <person name="Powell J.E."/>
            <person name="Whiteley M."/>
            <person name="Moran N.A."/>
        </authorList>
    </citation>
    <scope>NUCLEOTIDE SEQUENCE [LARGE SCALE GENOMIC DNA]</scope>
    <source>
        <strain evidence="2 3">App2-2</strain>
    </source>
</reference>
<organism evidence="2 3">
    <name type="scientific">Snodgrassella alvi</name>
    <dbReference type="NCBI Taxonomy" id="1196083"/>
    <lineage>
        <taxon>Bacteria</taxon>
        <taxon>Pseudomonadati</taxon>
        <taxon>Pseudomonadota</taxon>
        <taxon>Betaproteobacteria</taxon>
        <taxon>Neisseriales</taxon>
        <taxon>Neisseriaceae</taxon>
        <taxon>Snodgrassella</taxon>
    </lineage>
</organism>
<name>A0A2N9WV73_9NEIS</name>
<dbReference type="Gene3D" id="3.90.930.1">
    <property type="match status" value="1"/>
</dbReference>
<keyword evidence="1" id="KW-1133">Transmembrane helix</keyword>
<protein>
    <recommendedName>
        <fullName evidence="4">Toxin-antitoxin system YwqK family antitoxin</fullName>
    </recommendedName>
</protein>
<evidence type="ECO:0000313" key="2">
    <source>
        <dbReference type="EMBL" id="PIT16858.1"/>
    </source>
</evidence>
<evidence type="ECO:0008006" key="4">
    <source>
        <dbReference type="Google" id="ProtNLM"/>
    </source>
</evidence>
<dbReference type="EMBL" id="MDVB01000048">
    <property type="protein sequence ID" value="PIT16858.1"/>
    <property type="molecule type" value="Genomic_DNA"/>
</dbReference>